<feature type="transmembrane region" description="Helical" evidence="1">
    <location>
        <begin position="73"/>
        <end position="98"/>
    </location>
</feature>
<dbReference type="Pfam" id="PF04367">
    <property type="entry name" value="DUF502"/>
    <property type="match status" value="1"/>
</dbReference>
<proteinExistence type="predicted"/>
<dbReference type="AlphaFoldDB" id="A0A2W2B8Z2"/>
<sequence length="243" mass="26972">MPDPIDPRPQVKVVDVEIKAQSSIFGKLRAYFFTGLVITAPIAITVWATYWFVTMFDAWVKPFLPESYNPDTYLPIRVPGFGLIFALIAITLIGFMAANLAGRTMIAIWDKILNSMPVVRSIYKGSKQIFETLFSQKGASFRYVCLVEWPRRDAWSIAFVSREVDGAQIGLAPGRQMYAVYVSTTPNPTSGYVFFVDTSDVKIIDMSVEDGLKLVISMGLVFPDKPLPPDKEAAAAVSLPKEA</sequence>
<keyword evidence="3" id="KW-1185">Reference proteome</keyword>
<reference evidence="3" key="1">
    <citation type="submission" date="2018-06" db="EMBL/GenBank/DDBJ databases">
        <title>Aestuariibacter litoralis strain KCTC 52945T.</title>
        <authorList>
            <person name="Li X."/>
            <person name="Salam N."/>
            <person name="Li J.-L."/>
            <person name="Chen Y.-M."/>
            <person name="Yang Z.-W."/>
            <person name="Zhang L.-Y."/>
            <person name="Han M.-X."/>
            <person name="Xiao M."/>
            <person name="Li W.-J."/>
        </authorList>
    </citation>
    <scope>NUCLEOTIDE SEQUENCE [LARGE SCALE GENOMIC DNA]</scope>
    <source>
        <strain evidence="3">KCTC 52945</strain>
    </source>
</reference>
<feature type="transmembrane region" description="Helical" evidence="1">
    <location>
        <begin position="30"/>
        <end position="53"/>
    </location>
</feature>
<evidence type="ECO:0000256" key="1">
    <source>
        <dbReference type="SAM" id="Phobius"/>
    </source>
</evidence>
<name>A0A2W2B8Z2_9HYPH</name>
<keyword evidence="1" id="KW-0812">Transmembrane</keyword>
<dbReference type="PANTHER" id="PTHR31876:SF26">
    <property type="entry name" value="PROTEIN LIKE COV 2"/>
    <property type="match status" value="1"/>
</dbReference>
<organism evidence="2 3">
    <name type="scientific">Aestuariivirga litoralis</name>
    <dbReference type="NCBI Taxonomy" id="2650924"/>
    <lineage>
        <taxon>Bacteria</taxon>
        <taxon>Pseudomonadati</taxon>
        <taxon>Pseudomonadota</taxon>
        <taxon>Alphaproteobacteria</taxon>
        <taxon>Hyphomicrobiales</taxon>
        <taxon>Aestuariivirgaceae</taxon>
        <taxon>Aestuariivirga</taxon>
    </lineage>
</organism>
<protein>
    <recommendedName>
        <fullName evidence="4">DUF502 domain-containing protein</fullName>
    </recommendedName>
</protein>
<dbReference type="Proteomes" id="UP000248795">
    <property type="component" value="Unassembled WGS sequence"/>
</dbReference>
<evidence type="ECO:0000313" key="3">
    <source>
        <dbReference type="Proteomes" id="UP000248795"/>
    </source>
</evidence>
<keyword evidence="1" id="KW-0472">Membrane</keyword>
<keyword evidence="1" id="KW-1133">Transmembrane helix</keyword>
<accession>A0A2W2B8Z2</accession>
<dbReference type="InterPro" id="IPR007462">
    <property type="entry name" value="COV1-like"/>
</dbReference>
<evidence type="ECO:0000313" key="2">
    <source>
        <dbReference type="EMBL" id="PZF76764.1"/>
    </source>
</evidence>
<gene>
    <name evidence="2" type="ORF">DK847_09830</name>
</gene>
<dbReference type="PANTHER" id="PTHR31876">
    <property type="entry name" value="COV-LIKE PROTEIN 1"/>
    <property type="match status" value="1"/>
</dbReference>
<evidence type="ECO:0008006" key="4">
    <source>
        <dbReference type="Google" id="ProtNLM"/>
    </source>
</evidence>
<dbReference type="EMBL" id="QKVK01000004">
    <property type="protein sequence ID" value="PZF76764.1"/>
    <property type="molecule type" value="Genomic_DNA"/>
</dbReference>
<comment type="caution">
    <text evidence="2">The sequence shown here is derived from an EMBL/GenBank/DDBJ whole genome shotgun (WGS) entry which is preliminary data.</text>
</comment>